<dbReference type="EMBL" id="JAVHUL010000016">
    <property type="protein sequence ID" value="MDQ7917392.1"/>
    <property type="molecule type" value="Genomic_DNA"/>
</dbReference>
<name>A0ABU1A104_9FLAO</name>
<keyword evidence="1" id="KW-1133">Transmembrane helix</keyword>
<keyword evidence="3" id="KW-1185">Reference proteome</keyword>
<feature type="transmembrane region" description="Helical" evidence="1">
    <location>
        <begin position="28"/>
        <end position="47"/>
    </location>
</feature>
<keyword evidence="1" id="KW-0812">Transmembrane</keyword>
<accession>A0ABU1A104</accession>
<dbReference type="Proteomes" id="UP001230915">
    <property type="component" value="Unassembled WGS sequence"/>
</dbReference>
<evidence type="ECO:0000313" key="3">
    <source>
        <dbReference type="Proteomes" id="UP001230915"/>
    </source>
</evidence>
<evidence type="ECO:0000313" key="2">
    <source>
        <dbReference type="EMBL" id="MDQ7917392.1"/>
    </source>
</evidence>
<gene>
    <name evidence="2" type="ORF">RBU60_07385</name>
</gene>
<comment type="caution">
    <text evidence="2">The sequence shown here is derived from an EMBL/GenBank/DDBJ whole genome shotgun (WGS) entry which is preliminary data.</text>
</comment>
<protein>
    <submittedName>
        <fullName evidence="2">Uncharacterized protein</fullName>
    </submittedName>
</protein>
<sequence>MDEIFWICVELMKKGAAILGITYEEFNVILFVLIHPAITLFFIFSYWKYKKLYSRQRKSLSNADE</sequence>
<proteinExistence type="predicted"/>
<evidence type="ECO:0000256" key="1">
    <source>
        <dbReference type="SAM" id="Phobius"/>
    </source>
</evidence>
<dbReference type="RefSeq" id="WP_308864118.1">
    <property type="nucleotide sequence ID" value="NZ_JAVHUL010000016.1"/>
</dbReference>
<reference evidence="2 3" key="1">
    <citation type="submission" date="2023-08" db="EMBL/GenBank/DDBJ databases">
        <title>Mesonia sp. MT50, isolated from deep-sea sediment of the Mariana Trench.</title>
        <authorList>
            <person name="Fu H."/>
        </authorList>
    </citation>
    <scope>NUCLEOTIDE SEQUENCE [LARGE SCALE GENOMIC DNA]</scope>
    <source>
        <strain evidence="2 3">MT50</strain>
    </source>
</reference>
<organism evidence="2 3">
    <name type="scientific">Mesonia profundi</name>
    <dbReference type="NCBI Taxonomy" id="3070998"/>
    <lineage>
        <taxon>Bacteria</taxon>
        <taxon>Pseudomonadati</taxon>
        <taxon>Bacteroidota</taxon>
        <taxon>Flavobacteriia</taxon>
        <taxon>Flavobacteriales</taxon>
        <taxon>Flavobacteriaceae</taxon>
        <taxon>Mesonia</taxon>
    </lineage>
</organism>
<keyword evidence="1" id="KW-0472">Membrane</keyword>